<evidence type="ECO:0000313" key="2">
    <source>
        <dbReference type="Proteomes" id="UP000465112"/>
    </source>
</evidence>
<accession>A0A6A5FR71</accession>
<reference evidence="1 2" key="1">
    <citation type="submission" date="2019-06" db="EMBL/GenBank/DDBJ databases">
        <title>A chromosome-scale genome assembly of the European perch, Perca fluviatilis.</title>
        <authorList>
            <person name="Roques C."/>
            <person name="Zahm M."/>
            <person name="Cabau C."/>
            <person name="Klopp C."/>
            <person name="Bouchez O."/>
            <person name="Donnadieu C."/>
            <person name="Kuhl H."/>
            <person name="Gislard M."/>
            <person name="Guendouz S."/>
            <person name="Journot L."/>
            <person name="Haffray P."/>
            <person name="Bestin A."/>
            <person name="Morvezen R."/>
            <person name="Feron R."/>
            <person name="Wen M."/>
            <person name="Jouanno E."/>
            <person name="Herpin A."/>
            <person name="Schartl M."/>
            <person name="Postlethwait J."/>
            <person name="Schaerlinger B."/>
            <person name="Chardard D."/>
            <person name="Lecocq T."/>
            <person name="Poncet C."/>
            <person name="Jaffrelo L."/>
            <person name="Lampietro C."/>
            <person name="Guiguen Y."/>
        </authorList>
    </citation>
    <scope>NUCLEOTIDE SEQUENCE [LARGE SCALE GENOMIC DNA]</scope>
    <source>
        <tissue evidence="1">Blood</tissue>
    </source>
</reference>
<organism evidence="1 2">
    <name type="scientific">Perca fluviatilis</name>
    <name type="common">European perch</name>
    <dbReference type="NCBI Taxonomy" id="8168"/>
    <lineage>
        <taxon>Eukaryota</taxon>
        <taxon>Metazoa</taxon>
        <taxon>Chordata</taxon>
        <taxon>Craniata</taxon>
        <taxon>Vertebrata</taxon>
        <taxon>Euteleostomi</taxon>
        <taxon>Actinopterygii</taxon>
        <taxon>Neopterygii</taxon>
        <taxon>Teleostei</taxon>
        <taxon>Neoteleostei</taxon>
        <taxon>Acanthomorphata</taxon>
        <taxon>Eupercaria</taxon>
        <taxon>Perciformes</taxon>
        <taxon>Percoidei</taxon>
        <taxon>Percidae</taxon>
        <taxon>Percinae</taxon>
        <taxon>Perca</taxon>
    </lineage>
</organism>
<protein>
    <submittedName>
        <fullName evidence="1">Uncharacterized protein</fullName>
    </submittedName>
</protein>
<dbReference type="AlphaFoldDB" id="A0A6A5FR71"/>
<evidence type="ECO:0000313" key="1">
    <source>
        <dbReference type="EMBL" id="KAF1393822.1"/>
    </source>
</evidence>
<proteinExistence type="predicted"/>
<gene>
    <name evidence="1" type="ORF">PFLUV_G00020040</name>
</gene>
<sequence>MNFDAHIAPVLPPGTTGLFHGLELLCRAALLNLLWMLAGRQAYALITLGFDVFSVYWSGGRKPDSLHMYH</sequence>
<dbReference type="EMBL" id="VHII01000002">
    <property type="protein sequence ID" value="KAF1393822.1"/>
    <property type="molecule type" value="Genomic_DNA"/>
</dbReference>
<name>A0A6A5FR71_PERFL</name>
<comment type="caution">
    <text evidence="1">The sequence shown here is derived from an EMBL/GenBank/DDBJ whole genome shotgun (WGS) entry which is preliminary data.</text>
</comment>
<keyword evidence="2" id="KW-1185">Reference proteome</keyword>
<dbReference type="Proteomes" id="UP000465112">
    <property type="component" value="Chromosome 2"/>
</dbReference>